<comment type="caution">
    <text evidence="1">The sequence shown here is derived from an EMBL/GenBank/DDBJ whole genome shotgun (WGS) entry which is preliminary data.</text>
</comment>
<accession>A0A2P6PSD4</accession>
<proteinExistence type="predicted"/>
<name>A0A2P6PSD4_ROSCH</name>
<dbReference type="EMBL" id="PDCK01000044">
    <property type="protein sequence ID" value="PRQ24847.1"/>
    <property type="molecule type" value="Genomic_DNA"/>
</dbReference>
<gene>
    <name evidence="1" type="ORF">RchiOBHm_Chr6g0276981</name>
</gene>
<dbReference type="Gramene" id="PRQ24847">
    <property type="protein sequence ID" value="PRQ24847"/>
    <property type="gene ID" value="RchiOBHm_Chr6g0276981"/>
</dbReference>
<protein>
    <submittedName>
        <fullName evidence="1">Uncharacterized protein</fullName>
    </submittedName>
</protein>
<sequence>MRIGSSAPPPSLHIFTEGFSQAFHQTPREYISDSQTCDEVSIEQPIEDQFINKEFKLITG</sequence>
<evidence type="ECO:0000313" key="1">
    <source>
        <dbReference type="EMBL" id="PRQ24847.1"/>
    </source>
</evidence>
<dbReference type="AlphaFoldDB" id="A0A2P6PSD4"/>
<reference evidence="1 2" key="1">
    <citation type="journal article" date="2018" name="Nat. Genet.">
        <title>The Rosa genome provides new insights in the design of modern roses.</title>
        <authorList>
            <person name="Bendahmane M."/>
        </authorList>
    </citation>
    <scope>NUCLEOTIDE SEQUENCE [LARGE SCALE GENOMIC DNA]</scope>
    <source>
        <strain evidence="2">cv. Old Blush</strain>
    </source>
</reference>
<organism evidence="1 2">
    <name type="scientific">Rosa chinensis</name>
    <name type="common">China rose</name>
    <dbReference type="NCBI Taxonomy" id="74649"/>
    <lineage>
        <taxon>Eukaryota</taxon>
        <taxon>Viridiplantae</taxon>
        <taxon>Streptophyta</taxon>
        <taxon>Embryophyta</taxon>
        <taxon>Tracheophyta</taxon>
        <taxon>Spermatophyta</taxon>
        <taxon>Magnoliopsida</taxon>
        <taxon>eudicotyledons</taxon>
        <taxon>Gunneridae</taxon>
        <taxon>Pentapetalae</taxon>
        <taxon>rosids</taxon>
        <taxon>fabids</taxon>
        <taxon>Rosales</taxon>
        <taxon>Rosaceae</taxon>
        <taxon>Rosoideae</taxon>
        <taxon>Rosoideae incertae sedis</taxon>
        <taxon>Rosa</taxon>
    </lineage>
</organism>
<dbReference type="Proteomes" id="UP000238479">
    <property type="component" value="Chromosome 6"/>
</dbReference>
<evidence type="ECO:0000313" key="2">
    <source>
        <dbReference type="Proteomes" id="UP000238479"/>
    </source>
</evidence>
<keyword evidence="2" id="KW-1185">Reference proteome</keyword>